<dbReference type="AlphaFoldDB" id="A0A7H1B1P1"/>
<evidence type="ECO:0000313" key="1">
    <source>
        <dbReference type="EMBL" id="QNS02646.1"/>
    </source>
</evidence>
<organism evidence="1 2">
    <name type="scientific">Streptomyces xanthii</name>
    <dbReference type="NCBI Taxonomy" id="2768069"/>
    <lineage>
        <taxon>Bacteria</taxon>
        <taxon>Bacillati</taxon>
        <taxon>Actinomycetota</taxon>
        <taxon>Actinomycetes</taxon>
        <taxon>Kitasatosporales</taxon>
        <taxon>Streptomycetaceae</taxon>
        <taxon>Streptomyces</taxon>
    </lineage>
</organism>
<sequence length="51" mass="5615">MSDLLGAAEHLGSGRHVRAVVRWVVGREQLGLGRVRDIPFVDHGRTGDIRP</sequence>
<protein>
    <submittedName>
        <fullName evidence="1">Uncharacterized protein</fullName>
    </submittedName>
</protein>
<accession>A0A7H1B1P1</accession>
<dbReference type="Proteomes" id="UP000516428">
    <property type="component" value="Chromosome"/>
</dbReference>
<name>A0A7H1B1P1_9ACTN</name>
<gene>
    <name evidence="1" type="ORF">IAG42_02770</name>
</gene>
<dbReference type="EMBL" id="CP061281">
    <property type="protein sequence ID" value="QNS02646.1"/>
    <property type="molecule type" value="Genomic_DNA"/>
</dbReference>
<keyword evidence="2" id="KW-1185">Reference proteome</keyword>
<evidence type="ECO:0000313" key="2">
    <source>
        <dbReference type="Proteomes" id="UP000516428"/>
    </source>
</evidence>
<dbReference type="KEGG" id="sxn:IAG42_02770"/>
<reference evidence="1 2" key="1">
    <citation type="submission" date="2020-09" db="EMBL/GenBank/DDBJ databases">
        <title>A novel species.</title>
        <authorList>
            <person name="Gao J."/>
        </authorList>
    </citation>
    <scope>NUCLEOTIDE SEQUENCE [LARGE SCALE GENOMIC DNA]</scope>
    <source>
        <strain evidence="1 2">CRXT-Y-14</strain>
    </source>
</reference>
<dbReference type="RefSeq" id="WP_188335401.1">
    <property type="nucleotide sequence ID" value="NZ_CP061281.1"/>
</dbReference>
<proteinExistence type="predicted"/>